<evidence type="ECO:0000313" key="4">
    <source>
        <dbReference type="Proteomes" id="UP000280188"/>
    </source>
</evidence>
<keyword evidence="3" id="KW-0328">Glycosyltransferase</keyword>
<keyword evidence="4" id="KW-1185">Reference proteome</keyword>
<gene>
    <name evidence="3" type="ORF">AFERRID_22470</name>
</gene>
<organism evidence="3 4">
    <name type="scientific">Acidithiobacillus ferridurans</name>
    <dbReference type="NCBI Taxonomy" id="1232575"/>
    <lineage>
        <taxon>Bacteria</taxon>
        <taxon>Pseudomonadati</taxon>
        <taxon>Pseudomonadota</taxon>
        <taxon>Acidithiobacillia</taxon>
        <taxon>Acidithiobacillales</taxon>
        <taxon>Acidithiobacillaceae</taxon>
        <taxon>Acidithiobacillus</taxon>
    </lineage>
</organism>
<dbReference type="InterPro" id="IPR028098">
    <property type="entry name" value="Glyco_trans_4-like_N"/>
</dbReference>
<dbReference type="SUPFAM" id="SSF53756">
    <property type="entry name" value="UDP-Glycosyltransferase/glycogen phosphorylase"/>
    <property type="match status" value="1"/>
</dbReference>
<feature type="domain" description="Glycosyltransferase subfamily 4-like N-terminal" evidence="2">
    <location>
        <begin position="35"/>
        <end position="196"/>
    </location>
</feature>
<dbReference type="PANTHER" id="PTHR45947">
    <property type="entry name" value="SULFOQUINOVOSYL TRANSFERASE SQD2"/>
    <property type="match status" value="1"/>
</dbReference>
<evidence type="ECO:0000259" key="1">
    <source>
        <dbReference type="Pfam" id="PF00534"/>
    </source>
</evidence>
<sequence>MHADHGCPVLARDQRRMTETAMRITLVTETYPPEINGVAITLGRAVEALQARGHEVTLIRPRQAGESPSPGLMPALPLFFYRQVRIGCATPIILQRCLRDWGSEIVHIATEGPLGLAALIAARRLHIPAVTSFHTNFDQYAAHYGLSLLGHGARIYLRAFHNAGKLTLVPSQSTLDRLQAQGFQQVRRWGRGVDTVRFHPQWRDDALRESLGLGPEGRLLLYVGRLAPEKNLTPLITAFRTLRRNGLRAVLVLVGDGPLRPGFSRLSEEGILCIGMQRGMDLARWYASADLFCFPSCSETFGNVVLEAEASGLPILAYDCPGVNEQVSDAVHGLLLPPGSDWAPMLQLLSKDSGLRQKFGAAGRLRAESQSWMHSFDVLEAAYREQLGSELAPP</sequence>
<dbReference type="CDD" id="cd03814">
    <property type="entry name" value="GT4-like"/>
    <property type="match status" value="1"/>
</dbReference>
<dbReference type="KEGG" id="afj:AFERRID_22470"/>
<evidence type="ECO:0000259" key="2">
    <source>
        <dbReference type="Pfam" id="PF13439"/>
    </source>
</evidence>
<dbReference type="AlphaFoldDB" id="A0A2Z6IKN2"/>
<dbReference type="InterPro" id="IPR001296">
    <property type="entry name" value="Glyco_trans_1"/>
</dbReference>
<dbReference type="Proteomes" id="UP000280188">
    <property type="component" value="Chromosome"/>
</dbReference>
<keyword evidence="3" id="KW-0808">Transferase</keyword>
<dbReference type="EMBL" id="AP018795">
    <property type="protein sequence ID" value="BBF66029.1"/>
    <property type="molecule type" value="Genomic_DNA"/>
</dbReference>
<dbReference type="Pfam" id="PF00534">
    <property type="entry name" value="Glycos_transf_1"/>
    <property type="match status" value="1"/>
</dbReference>
<name>A0A2Z6IKN2_ACIFI</name>
<reference evidence="3 4" key="1">
    <citation type="journal article" date="2018" name="Microbiol. Resour. Announc.">
        <title>Complete Genome Sequence of Acidithiobacillus ferridurans JCM 18981.</title>
        <authorList>
            <person name="Miyauchi T."/>
            <person name="Kouzuma A."/>
            <person name="Abe T."/>
            <person name="Watanabe K."/>
        </authorList>
    </citation>
    <scope>NUCLEOTIDE SEQUENCE [LARGE SCALE GENOMIC DNA]</scope>
    <source>
        <strain evidence="4">ATCC 33020 / DSM 29468 / JCM 18981 / 11Fe</strain>
    </source>
</reference>
<dbReference type="InterPro" id="IPR050194">
    <property type="entry name" value="Glycosyltransferase_grp1"/>
</dbReference>
<feature type="domain" description="Glycosyl transferase family 1" evidence="1">
    <location>
        <begin position="206"/>
        <end position="365"/>
    </location>
</feature>
<accession>A0A2Z6IKN2</accession>
<dbReference type="RefSeq" id="WP_225981979.1">
    <property type="nucleotide sequence ID" value="NZ_AP018795.1"/>
</dbReference>
<dbReference type="PANTHER" id="PTHR45947:SF3">
    <property type="entry name" value="SULFOQUINOVOSYL TRANSFERASE SQD2"/>
    <property type="match status" value="1"/>
</dbReference>
<evidence type="ECO:0000313" key="3">
    <source>
        <dbReference type="EMBL" id="BBF66029.1"/>
    </source>
</evidence>
<dbReference type="Pfam" id="PF13439">
    <property type="entry name" value="Glyco_transf_4"/>
    <property type="match status" value="1"/>
</dbReference>
<dbReference type="GO" id="GO:0016757">
    <property type="term" value="F:glycosyltransferase activity"/>
    <property type="evidence" value="ECO:0007669"/>
    <property type="project" value="UniProtKB-KW"/>
</dbReference>
<proteinExistence type="predicted"/>
<protein>
    <submittedName>
        <fullName evidence="3">GDP-mannose-dependent alpha-mannosyltransferase</fullName>
    </submittedName>
</protein>
<dbReference type="Gene3D" id="3.40.50.2000">
    <property type="entry name" value="Glycogen Phosphorylase B"/>
    <property type="match status" value="2"/>
</dbReference>